<protein>
    <submittedName>
        <fullName evidence="1">Uncharacterized protein</fullName>
    </submittedName>
</protein>
<evidence type="ECO:0000313" key="2">
    <source>
        <dbReference type="EMBL" id="CAF4348682.1"/>
    </source>
</evidence>
<proteinExistence type="predicted"/>
<name>A0A815S1U8_9BILA</name>
<comment type="caution">
    <text evidence="1">The sequence shown here is derived from an EMBL/GenBank/DDBJ whole genome shotgun (WGS) entry which is preliminary data.</text>
</comment>
<dbReference type="InterPro" id="IPR027417">
    <property type="entry name" value="P-loop_NTPase"/>
</dbReference>
<sequence>MKGESVWRPSSVNQFMWSGLTENYDYVWFEDFRVVNKYEMSRMLSLVDGKLVSIQGKYKEEQLIISKARFIFTPNERDDENYPEFSRRVQVLCIDHQMFCCPGGGVCVM</sequence>
<dbReference type="Proteomes" id="UP000681722">
    <property type="component" value="Unassembled WGS sequence"/>
</dbReference>
<dbReference type="Gene3D" id="3.40.50.300">
    <property type="entry name" value="P-loop containing nucleotide triphosphate hydrolases"/>
    <property type="match status" value="1"/>
</dbReference>
<dbReference type="EMBL" id="CAJNOQ010021317">
    <property type="protein sequence ID" value="CAF1484296.1"/>
    <property type="molecule type" value="Genomic_DNA"/>
</dbReference>
<organism evidence="1 3">
    <name type="scientific">Didymodactylos carnosus</name>
    <dbReference type="NCBI Taxonomy" id="1234261"/>
    <lineage>
        <taxon>Eukaryota</taxon>
        <taxon>Metazoa</taxon>
        <taxon>Spiralia</taxon>
        <taxon>Gnathifera</taxon>
        <taxon>Rotifera</taxon>
        <taxon>Eurotatoria</taxon>
        <taxon>Bdelloidea</taxon>
        <taxon>Philodinida</taxon>
        <taxon>Philodinidae</taxon>
        <taxon>Didymodactylos</taxon>
    </lineage>
</organism>
<gene>
    <name evidence="1" type="ORF">GPM918_LOCUS35974</name>
    <name evidence="2" type="ORF">SRO942_LOCUS36703</name>
</gene>
<dbReference type="AlphaFoldDB" id="A0A815S1U8"/>
<accession>A0A815S1U8</accession>
<dbReference type="EMBL" id="CAJOBC010086806">
    <property type="protein sequence ID" value="CAF4348682.1"/>
    <property type="molecule type" value="Genomic_DNA"/>
</dbReference>
<evidence type="ECO:0000313" key="1">
    <source>
        <dbReference type="EMBL" id="CAF1484296.1"/>
    </source>
</evidence>
<keyword evidence="3" id="KW-1185">Reference proteome</keyword>
<reference evidence="1" key="1">
    <citation type="submission" date="2021-02" db="EMBL/GenBank/DDBJ databases">
        <authorList>
            <person name="Nowell W R."/>
        </authorList>
    </citation>
    <scope>NUCLEOTIDE SEQUENCE</scope>
</reference>
<dbReference type="Proteomes" id="UP000663829">
    <property type="component" value="Unassembled WGS sequence"/>
</dbReference>
<evidence type="ECO:0000313" key="3">
    <source>
        <dbReference type="Proteomes" id="UP000663829"/>
    </source>
</evidence>